<dbReference type="InterPro" id="IPR054722">
    <property type="entry name" value="PolX-like_BBD"/>
</dbReference>
<proteinExistence type="predicted"/>
<protein>
    <recommendedName>
        <fullName evidence="5">Retrotransposon Copia-like N-terminal domain-containing protein</fullName>
    </recommendedName>
</protein>
<feature type="domain" description="Retrovirus-related Pol polyprotein from transposon TNT 1-94-like beta-barrel" evidence="2">
    <location>
        <begin position="291"/>
        <end position="363"/>
    </location>
</feature>
<dbReference type="Pfam" id="PF22936">
    <property type="entry name" value="Pol_BBD"/>
    <property type="match status" value="1"/>
</dbReference>
<evidence type="ECO:0000313" key="4">
    <source>
        <dbReference type="Proteomes" id="UP000826656"/>
    </source>
</evidence>
<keyword evidence="4" id="KW-1185">Reference proteome</keyword>
<dbReference type="Proteomes" id="UP000826656">
    <property type="component" value="Unassembled WGS sequence"/>
</dbReference>
<dbReference type="PANTHER" id="PTHR37610:SF40">
    <property type="entry name" value="OS01G0909600 PROTEIN"/>
    <property type="match status" value="1"/>
</dbReference>
<dbReference type="EMBL" id="JAIVGD010000005">
    <property type="protein sequence ID" value="KAH0774084.1"/>
    <property type="molecule type" value="Genomic_DNA"/>
</dbReference>
<gene>
    <name evidence="3" type="ORF">KY290_011221</name>
</gene>
<dbReference type="InterPro" id="IPR029472">
    <property type="entry name" value="Copia-like_N"/>
</dbReference>
<sequence>MVYLTSASTGSASTTSFGINTGNNFYIHPSDSPGAVLVPIPFNGTGFHSWRRSVLRSLSVKNKLVFINSECKRPDANHSTYRQWVRCDDMVTSWILNSLGRDIADSVEYVNDALELWTELEDRYDQTNGAKLYQTKSMILIKYKRRNRGNSSPTTTKCLLKVVPSSQVHQVQEGRNFQTNYYVPNTTPRGRLFCDGATNSVRISCDGVAGGQKREPDFHSDAQGNENISITKEQYDQVAHLLNQFQDSNSVADQNDGTCGAVNFAGIFACSPSPDFVKLSCECFKTMTDLWIVDLGASHHMTFNKNHLVNMIILPCPILVRLPNGNRVKVTEVGSVHLTPKITLSGVLYAPSFKYNLISINSLC</sequence>
<evidence type="ECO:0000259" key="1">
    <source>
        <dbReference type="Pfam" id="PF14244"/>
    </source>
</evidence>
<reference evidence="3 4" key="1">
    <citation type="journal article" date="2021" name="bioRxiv">
        <title>Chromosome-scale and haplotype-resolved genome assembly of a tetraploid potato cultivar.</title>
        <authorList>
            <person name="Sun H."/>
            <person name="Jiao W.-B."/>
            <person name="Krause K."/>
            <person name="Campoy J.A."/>
            <person name="Goel M."/>
            <person name="Folz-Donahue K."/>
            <person name="Kukat C."/>
            <person name="Huettel B."/>
            <person name="Schneeberger K."/>
        </authorList>
    </citation>
    <scope>NUCLEOTIDE SEQUENCE [LARGE SCALE GENOMIC DNA]</scope>
    <source>
        <strain evidence="3">SolTubOtavaFocal</strain>
        <tissue evidence="3">Leaves</tissue>
    </source>
</reference>
<dbReference type="PANTHER" id="PTHR37610">
    <property type="entry name" value="CCHC-TYPE DOMAIN-CONTAINING PROTEIN"/>
    <property type="match status" value="1"/>
</dbReference>
<evidence type="ECO:0000259" key="2">
    <source>
        <dbReference type="Pfam" id="PF22936"/>
    </source>
</evidence>
<comment type="caution">
    <text evidence="3">The sequence shown here is derived from an EMBL/GenBank/DDBJ whole genome shotgun (WGS) entry which is preliminary data.</text>
</comment>
<evidence type="ECO:0008006" key="5">
    <source>
        <dbReference type="Google" id="ProtNLM"/>
    </source>
</evidence>
<evidence type="ECO:0000313" key="3">
    <source>
        <dbReference type="EMBL" id="KAH0774084.1"/>
    </source>
</evidence>
<name>A0ABQ7W010_SOLTU</name>
<accession>A0ABQ7W010</accession>
<organism evidence="3 4">
    <name type="scientific">Solanum tuberosum</name>
    <name type="common">Potato</name>
    <dbReference type="NCBI Taxonomy" id="4113"/>
    <lineage>
        <taxon>Eukaryota</taxon>
        <taxon>Viridiplantae</taxon>
        <taxon>Streptophyta</taxon>
        <taxon>Embryophyta</taxon>
        <taxon>Tracheophyta</taxon>
        <taxon>Spermatophyta</taxon>
        <taxon>Magnoliopsida</taxon>
        <taxon>eudicotyledons</taxon>
        <taxon>Gunneridae</taxon>
        <taxon>Pentapetalae</taxon>
        <taxon>asterids</taxon>
        <taxon>lamiids</taxon>
        <taxon>Solanales</taxon>
        <taxon>Solanaceae</taxon>
        <taxon>Solanoideae</taxon>
        <taxon>Solaneae</taxon>
        <taxon>Solanum</taxon>
    </lineage>
</organism>
<feature type="domain" description="Retrotransposon Copia-like N-terminal" evidence="1">
    <location>
        <begin position="28"/>
        <end position="75"/>
    </location>
</feature>
<dbReference type="Pfam" id="PF14244">
    <property type="entry name" value="Retrotran_gag_3"/>
    <property type="match status" value="1"/>
</dbReference>